<dbReference type="AlphaFoldDB" id="A0A3Q3IX96"/>
<dbReference type="PANTHER" id="PTHR37932">
    <property type="entry name" value="SMALL LYSINE-RICH PROTEIN 1"/>
    <property type="match status" value="1"/>
</dbReference>
<name>A0A3Q3IX96_MONAL</name>
<dbReference type="InterPro" id="IPR037760">
    <property type="entry name" value="SMKR1"/>
</dbReference>
<dbReference type="STRING" id="43700.ENSMALP00000005486"/>
<dbReference type="Ensembl" id="ENSMALT00000005611.1">
    <property type="protein sequence ID" value="ENSMALP00000005486.1"/>
    <property type="gene ID" value="ENSMALG00000003941.1"/>
</dbReference>
<reference evidence="1" key="1">
    <citation type="submission" date="2025-08" db="UniProtKB">
        <authorList>
            <consortium name="Ensembl"/>
        </authorList>
    </citation>
    <scope>IDENTIFICATION</scope>
</reference>
<evidence type="ECO:0000313" key="2">
    <source>
        <dbReference type="Proteomes" id="UP000261600"/>
    </source>
</evidence>
<evidence type="ECO:0000313" key="1">
    <source>
        <dbReference type="Ensembl" id="ENSMALP00000005486.1"/>
    </source>
</evidence>
<organism evidence="1 2">
    <name type="scientific">Monopterus albus</name>
    <name type="common">Swamp eel</name>
    <dbReference type="NCBI Taxonomy" id="43700"/>
    <lineage>
        <taxon>Eukaryota</taxon>
        <taxon>Metazoa</taxon>
        <taxon>Chordata</taxon>
        <taxon>Craniata</taxon>
        <taxon>Vertebrata</taxon>
        <taxon>Euteleostomi</taxon>
        <taxon>Actinopterygii</taxon>
        <taxon>Neopterygii</taxon>
        <taxon>Teleostei</taxon>
        <taxon>Neoteleostei</taxon>
        <taxon>Acanthomorphata</taxon>
        <taxon>Anabantaria</taxon>
        <taxon>Synbranchiformes</taxon>
        <taxon>Synbranchidae</taxon>
        <taxon>Monopterus</taxon>
    </lineage>
</organism>
<dbReference type="Proteomes" id="UP000261600">
    <property type="component" value="Unplaced"/>
</dbReference>
<reference evidence="1" key="2">
    <citation type="submission" date="2025-09" db="UniProtKB">
        <authorList>
            <consortium name="Ensembl"/>
        </authorList>
    </citation>
    <scope>IDENTIFICATION</scope>
</reference>
<accession>A0A3Q3IX96</accession>
<sequence>MVHHPPGDLLRHVIHFFLCPCFFLHCELPNKGKMPKNNRSSAKSTKKEVDILSPAAMENVYYISHNAVECLECRGFGWPNANKKKKKGTKQKKK</sequence>
<dbReference type="PANTHER" id="PTHR37932:SF1">
    <property type="entry name" value="SMALL LYSINE-RICH PROTEIN 1"/>
    <property type="match status" value="1"/>
</dbReference>
<evidence type="ECO:0008006" key="3">
    <source>
        <dbReference type="Google" id="ProtNLM"/>
    </source>
</evidence>
<keyword evidence="2" id="KW-1185">Reference proteome</keyword>
<protein>
    <recommendedName>
        <fullName evidence="3">Small lysine rich protein 1</fullName>
    </recommendedName>
</protein>
<proteinExistence type="predicted"/>